<name>A0ABU9BVK1_9BURK</name>
<dbReference type="InterPro" id="IPR028082">
    <property type="entry name" value="Peripla_BP_I"/>
</dbReference>
<evidence type="ECO:0000256" key="1">
    <source>
        <dbReference type="ARBA" id="ARBA00023015"/>
    </source>
</evidence>
<evidence type="ECO:0000313" key="6">
    <source>
        <dbReference type="Proteomes" id="UP001371218"/>
    </source>
</evidence>
<dbReference type="InterPro" id="IPR010982">
    <property type="entry name" value="Lambda_DNA-bd_dom_sf"/>
</dbReference>
<reference evidence="5 6" key="1">
    <citation type="submission" date="2024-04" db="EMBL/GenBank/DDBJ databases">
        <title>Novel species of the genus Ideonella isolated from streams.</title>
        <authorList>
            <person name="Lu H."/>
        </authorList>
    </citation>
    <scope>NUCLEOTIDE SEQUENCE [LARGE SCALE GENOMIC DNA]</scope>
    <source>
        <strain evidence="5 6">DXS29W</strain>
    </source>
</reference>
<dbReference type="RefSeq" id="WP_341427348.1">
    <property type="nucleotide sequence ID" value="NZ_JBBUTG010000013.1"/>
</dbReference>
<dbReference type="SMART" id="SM00354">
    <property type="entry name" value="HTH_LACI"/>
    <property type="match status" value="1"/>
</dbReference>
<dbReference type="CDD" id="cd01392">
    <property type="entry name" value="HTH_LacI"/>
    <property type="match status" value="1"/>
</dbReference>
<dbReference type="PANTHER" id="PTHR30146:SF109">
    <property type="entry name" value="HTH-TYPE TRANSCRIPTIONAL REGULATOR GALS"/>
    <property type="match status" value="1"/>
</dbReference>
<evidence type="ECO:0000256" key="2">
    <source>
        <dbReference type="ARBA" id="ARBA00023125"/>
    </source>
</evidence>
<feature type="domain" description="HTH lacI-type" evidence="4">
    <location>
        <begin position="2"/>
        <end position="56"/>
    </location>
</feature>
<keyword evidence="2 5" id="KW-0238">DNA-binding</keyword>
<dbReference type="EMBL" id="JBBUTG010000013">
    <property type="protein sequence ID" value="MEK8032925.1"/>
    <property type="molecule type" value="Genomic_DNA"/>
</dbReference>
<gene>
    <name evidence="5" type="ORF">AACH06_19055</name>
</gene>
<dbReference type="Pfam" id="PF13377">
    <property type="entry name" value="Peripla_BP_3"/>
    <property type="match status" value="1"/>
</dbReference>
<protein>
    <submittedName>
        <fullName evidence="5">LacI family DNA-binding transcriptional regulator</fullName>
    </submittedName>
</protein>
<dbReference type="CDD" id="cd06270">
    <property type="entry name" value="PBP1_GalS-like"/>
    <property type="match status" value="1"/>
</dbReference>
<dbReference type="Gene3D" id="1.10.260.40">
    <property type="entry name" value="lambda repressor-like DNA-binding domains"/>
    <property type="match status" value="1"/>
</dbReference>
<dbReference type="SUPFAM" id="SSF53822">
    <property type="entry name" value="Periplasmic binding protein-like I"/>
    <property type="match status" value="1"/>
</dbReference>
<evidence type="ECO:0000259" key="4">
    <source>
        <dbReference type="PROSITE" id="PS50932"/>
    </source>
</evidence>
<dbReference type="Gene3D" id="3.40.50.2300">
    <property type="match status" value="2"/>
</dbReference>
<keyword evidence="1" id="KW-0805">Transcription regulation</keyword>
<dbReference type="PROSITE" id="PS50932">
    <property type="entry name" value="HTH_LACI_2"/>
    <property type="match status" value="1"/>
</dbReference>
<keyword evidence="6" id="KW-1185">Reference proteome</keyword>
<keyword evidence="3" id="KW-0804">Transcription</keyword>
<evidence type="ECO:0000313" key="5">
    <source>
        <dbReference type="EMBL" id="MEK8032925.1"/>
    </source>
</evidence>
<evidence type="ECO:0000256" key="3">
    <source>
        <dbReference type="ARBA" id="ARBA00023163"/>
    </source>
</evidence>
<dbReference type="PANTHER" id="PTHR30146">
    <property type="entry name" value="LACI-RELATED TRANSCRIPTIONAL REPRESSOR"/>
    <property type="match status" value="1"/>
</dbReference>
<comment type="caution">
    <text evidence="5">The sequence shown here is derived from an EMBL/GenBank/DDBJ whole genome shotgun (WGS) entry which is preliminary data.</text>
</comment>
<proteinExistence type="predicted"/>
<dbReference type="PROSITE" id="PS00356">
    <property type="entry name" value="HTH_LACI_1"/>
    <property type="match status" value="1"/>
</dbReference>
<dbReference type="SUPFAM" id="SSF47413">
    <property type="entry name" value="lambda repressor-like DNA-binding domains"/>
    <property type="match status" value="1"/>
</dbReference>
<sequence>MATIKDVARLAGVGVGTASRVISGKGSFSKDAAERVAEAVKQLGFRPSAIARALSLRSTGTIGVFVPDFKGPYYGPLLHAIDTELRQYDRHMVVANGCGHDDRRQQALDGVRFLISRDCDGIIVSSTALKDSDFQQLRDSFTHLAAVNRDVKGMRSECFTVDHRVAGRLAATTLLDHGHRYFAVVSGPASASDNRQRLQGFFDALEAAGVDPKKVPVEEGDFAAQSGWEAIERLQHAGHRFTALFSANDQMAMGAISCLRHRGVAVPHEVSVVGYDDTDVAAFLSPRLTSVHIPIDEMGLNACRMLLNDCYGLGLPVSREFEPRMVLRDSIVRRTEP</sequence>
<dbReference type="GO" id="GO:0003677">
    <property type="term" value="F:DNA binding"/>
    <property type="evidence" value="ECO:0007669"/>
    <property type="project" value="UniProtKB-KW"/>
</dbReference>
<organism evidence="5 6">
    <name type="scientific">Ideonella lacteola</name>
    <dbReference type="NCBI Taxonomy" id="2984193"/>
    <lineage>
        <taxon>Bacteria</taxon>
        <taxon>Pseudomonadati</taxon>
        <taxon>Pseudomonadota</taxon>
        <taxon>Betaproteobacteria</taxon>
        <taxon>Burkholderiales</taxon>
        <taxon>Sphaerotilaceae</taxon>
        <taxon>Ideonella</taxon>
    </lineage>
</organism>
<dbReference type="InterPro" id="IPR000843">
    <property type="entry name" value="HTH_LacI"/>
</dbReference>
<dbReference type="Proteomes" id="UP001371218">
    <property type="component" value="Unassembled WGS sequence"/>
</dbReference>
<dbReference type="InterPro" id="IPR046335">
    <property type="entry name" value="LacI/GalR-like_sensor"/>
</dbReference>
<accession>A0ABU9BVK1</accession>
<dbReference type="Pfam" id="PF00356">
    <property type="entry name" value="LacI"/>
    <property type="match status" value="1"/>
</dbReference>